<comment type="caution">
    <text evidence="5">The sequence shown here is derived from an EMBL/GenBank/DDBJ whole genome shotgun (WGS) entry which is preliminary data.</text>
</comment>
<dbReference type="EMBL" id="JAWXYG010000009">
    <property type="protein sequence ID" value="KAK4262570.1"/>
    <property type="molecule type" value="Genomic_DNA"/>
</dbReference>
<name>A0AAE1MES3_9FABA</name>
<gene>
    <name evidence="5" type="ORF">QN277_028116</name>
</gene>
<dbReference type="InterPro" id="IPR036749">
    <property type="entry name" value="Expansin_CBD_sf"/>
</dbReference>
<accession>A0AAE1MES3</accession>
<dbReference type="GO" id="GO:0005576">
    <property type="term" value="C:extracellular region"/>
    <property type="evidence" value="ECO:0007669"/>
    <property type="project" value="UniProtKB-SubCell"/>
</dbReference>
<dbReference type="InterPro" id="IPR007118">
    <property type="entry name" value="Expan_Lol_pI"/>
</dbReference>
<dbReference type="Gene3D" id="2.60.40.760">
    <property type="entry name" value="Expansin, cellulose-binding-like domain"/>
    <property type="match status" value="1"/>
</dbReference>
<evidence type="ECO:0000256" key="2">
    <source>
        <dbReference type="ARBA" id="ARBA00022525"/>
    </source>
</evidence>
<dbReference type="PRINTS" id="PR01225">
    <property type="entry name" value="EXPANSNFAMLY"/>
</dbReference>
<comment type="subcellular location">
    <subcellularLocation>
        <location evidence="1">Secreted</location>
    </subcellularLocation>
</comment>
<dbReference type="InterPro" id="IPR005795">
    <property type="entry name" value="LolPI"/>
</dbReference>
<comment type="similarity">
    <text evidence="3">Belongs to the expansin family.</text>
</comment>
<dbReference type="PROSITE" id="PS50843">
    <property type="entry name" value="EXPANSIN_CBD"/>
    <property type="match status" value="1"/>
</dbReference>
<organism evidence="5 6">
    <name type="scientific">Acacia crassicarpa</name>
    <name type="common">northern wattle</name>
    <dbReference type="NCBI Taxonomy" id="499986"/>
    <lineage>
        <taxon>Eukaryota</taxon>
        <taxon>Viridiplantae</taxon>
        <taxon>Streptophyta</taxon>
        <taxon>Embryophyta</taxon>
        <taxon>Tracheophyta</taxon>
        <taxon>Spermatophyta</taxon>
        <taxon>Magnoliopsida</taxon>
        <taxon>eudicotyledons</taxon>
        <taxon>Gunneridae</taxon>
        <taxon>Pentapetalae</taxon>
        <taxon>rosids</taxon>
        <taxon>fabids</taxon>
        <taxon>Fabales</taxon>
        <taxon>Fabaceae</taxon>
        <taxon>Caesalpinioideae</taxon>
        <taxon>mimosoid clade</taxon>
        <taxon>Acacieae</taxon>
        <taxon>Acacia</taxon>
    </lineage>
</organism>
<keyword evidence="2" id="KW-0964">Secreted</keyword>
<feature type="domain" description="Expansin-like CBD" evidence="4">
    <location>
        <begin position="53"/>
        <end position="135"/>
    </location>
</feature>
<dbReference type="AlphaFoldDB" id="A0AAE1MES3"/>
<evidence type="ECO:0000256" key="3">
    <source>
        <dbReference type="RuleBase" id="RU003460"/>
    </source>
</evidence>
<keyword evidence="6" id="KW-1185">Reference proteome</keyword>
<evidence type="ECO:0000256" key="1">
    <source>
        <dbReference type="ARBA" id="ARBA00004613"/>
    </source>
</evidence>
<dbReference type="InterPro" id="IPR007117">
    <property type="entry name" value="Expansin_CBD"/>
</dbReference>
<dbReference type="PANTHER" id="PTHR31692:SF2">
    <property type="entry name" value="EXPANSIN-LIKE B1"/>
    <property type="match status" value="1"/>
</dbReference>
<dbReference type="PRINTS" id="PR00829">
    <property type="entry name" value="LOLP1ALLERGN"/>
</dbReference>
<dbReference type="Pfam" id="PF01357">
    <property type="entry name" value="Expansin_C"/>
    <property type="match status" value="1"/>
</dbReference>
<sequence>MSPRAYTRMGRNPDASEELFKYGVVEVEYRRIPCRYGAYNVVFKGKEHSSYPNYIAILVLYVEGQNDITAVEVFQEDYKQWRPLRRAYGVVFDAENPPRGDLMLRFQVSGRGGVYWVQAKNAIPRDWKAGQAYDSQVQLD</sequence>
<evidence type="ECO:0000313" key="5">
    <source>
        <dbReference type="EMBL" id="KAK4262570.1"/>
    </source>
</evidence>
<dbReference type="SUPFAM" id="SSF49590">
    <property type="entry name" value="PHL pollen allergen"/>
    <property type="match status" value="1"/>
</dbReference>
<protein>
    <recommendedName>
        <fullName evidence="4">Expansin-like CBD domain-containing protein</fullName>
    </recommendedName>
</protein>
<reference evidence="5" key="1">
    <citation type="submission" date="2023-10" db="EMBL/GenBank/DDBJ databases">
        <title>Chromosome-level genome of the transformable northern wattle, Acacia crassicarpa.</title>
        <authorList>
            <person name="Massaro I."/>
            <person name="Sinha N.R."/>
            <person name="Poethig S."/>
            <person name="Leichty A.R."/>
        </authorList>
    </citation>
    <scope>NUCLEOTIDE SEQUENCE</scope>
    <source>
        <strain evidence="5">Acra3RX</strain>
        <tissue evidence="5">Leaf</tissue>
    </source>
</reference>
<evidence type="ECO:0000313" key="6">
    <source>
        <dbReference type="Proteomes" id="UP001293593"/>
    </source>
</evidence>
<dbReference type="PANTHER" id="PTHR31692">
    <property type="entry name" value="EXPANSIN-B3"/>
    <property type="match status" value="1"/>
</dbReference>
<dbReference type="Proteomes" id="UP001293593">
    <property type="component" value="Unassembled WGS sequence"/>
</dbReference>
<evidence type="ECO:0000259" key="4">
    <source>
        <dbReference type="PROSITE" id="PS50843"/>
    </source>
</evidence>
<proteinExistence type="inferred from homology"/>